<dbReference type="PROSITE" id="PS00598">
    <property type="entry name" value="CHROMO_1"/>
    <property type="match status" value="1"/>
</dbReference>
<dbReference type="PANTHER" id="PTHR46389">
    <property type="entry name" value="POLYCOMB GROUP PROTEIN PC"/>
    <property type="match status" value="1"/>
</dbReference>
<dbReference type="EMBL" id="CAWYQH010000046">
    <property type="protein sequence ID" value="CAK8677830.1"/>
    <property type="molecule type" value="Genomic_DNA"/>
</dbReference>
<dbReference type="Pfam" id="PF00385">
    <property type="entry name" value="Chromo"/>
    <property type="match status" value="1"/>
</dbReference>
<dbReference type="InterPro" id="IPR023779">
    <property type="entry name" value="Chromodomain_CS"/>
</dbReference>
<evidence type="ECO:0000313" key="5">
    <source>
        <dbReference type="EMBL" id="CAK8677830.1"/>
    </source>
</evidence>
<feature type="region of interest" description="Disordered" evidence="3">
    <location>
        <begin position="142"/>
        <end position="161"/>
    </location>
</feature>
<gene>
    <name evidence="5" type="ORF">CVLEPA_LOCUS7823</name>
</gene>
<accession>A0ABP0FDS7</accession>
<comment type="subcellular location">
    <subcellularLocation>
        <location evidence="1">Nucleus</location>
    </subcellularLocation>
</comment>
<dbReference type="InterPro" id="IPR052458">
    <property type="entry name" value="PcG_PRC1-like_component"/>
</dbReference>
<dbReference type="Gene3D" id="2.40.50.40">
    <property type="match status" value="1"/>
</dbReference>
<dbReference type="InterPro" id="IPR000953">
    <property type="entry name" value="Chromo/chromo_shadow_dom"/>
</dbReference>
<sequence>MDGDSGINAIGQDDVFVAEKISKKRFNKGRDEFFVKWKGWSRRYSTWEPRENILDDSLIQMFELEELETVANGGQKKRGRKPKRLKIHLSQQLGEKELSNTPSDVDISPLNLDRKIHNTSSHRASDGETSQITQLSVISKKITPSTSRRNHRVVYSSDDETDDSAVCESQNLRQKTKKSNCDKQDDEVHHSAADKHIGHKPKNFSLSRNKFKSRAYKHSRFSKPGKGKLPYLVPKTNAIRTLRRPGRPRKIPLSTEIINHECAQVNSETQPEINTRTYDPNWSKNEIVITDINANSTVVTFTECQTKECIFT</sequence>
<organism evidence="5 6">
    <name type="scientific">Clavelina lepadiformis</name>
    <name type="common">Light-bulb sea squirt</name>
    <name type="synonym">Ascidia lepadiformis</name>
    <dbReference type="NCBI Taxonomy" id="159417"/>
    <lineage>
        <taxon>Eukaryota</taxon>
        <taxon>Metazoa</taxon>
        <taxon>Chordata</taxon>
        <taxon>Tunicata</taxon>
        <taxon>Ascidiacea</taxon>
        <taxon>Aplousobranchia</taxon>
        <taxon>Clavelinidae</taxon>
        <taxon>Clavelina</taxon>
    </lineage>
</organism>
<evidence type="ECO:0000256" key="3">
    <source>
        <dbReference type="SAM" id="MobiDB-lite"/>
    </source>
</evidence>
<dbReference type="InterPro" id="IPR016197">
    <property type="entry name" value="Chromo-like_dom_sf"/>
</dbReference>
<dbReference type="PANTHER" id="PTHR46389:SF3">
    <property type="entry name" value="POLYCOMB GROUP PROTEIN PC"/>
    <property type="match status" value="1"/>
</dbReference>
<keyword evidence="2" id="KW-0539">Nucleus</keyword>
<dbReference type="InterPro" id="IPR023780">
    <property type="entry name" value="Chromo_domain"/>
</dbReference>
<dbReference type="InterPro" id="IPR017984">
    <property type="entry name" value="Chromo_dom_subgr"/>
</dbReference>
<keyword evidence="6" id="KW-1185">Reference proteome</keyword>
<comment type="caution">
    <text evidence="5">The sequence shown here is derived from an EMBL/GenBank/DDBJ whole genome shotgun (WGS) entry which is preliminary data.</text>
</comment>
<dbReference type="PRINTS" id="PR00504">
    <property type="entry name" value="CHROMODOMAIN"/>
</dbReference>
<evidence type="ECO:0000256" key="2">
    <source>
        <dbReference type="ARBA" id="ARBA00023242"/>
    </source>
</evidence>
<dbReference type="SUPFAM" id="SSF54160">
    <property type="entry name" value="Chromo domain-like"/>
    <property type="match status" value="1"/>
</dbReference>
<dbReference type="PROSITE" id="PS50013">
    <property type="entry name" value="CHROMO_2"/>
    <property type="match status" value="1"/>
</dbReference>
<protein>
    <recommendedName>
        <fullName evidence="4">Chromo domain-containing protein</fullName>
    </recommendedName>
</protein>
<feature type="domain" description="Chromo" evidence="4">
    <location>
        <begin position="16"/>
        <end position="63"/>
    </location>
</feature>
<evidence type="ECO:0000256" key="1">
    <source>
        <dbReference type="ARBA" id="ARBA00004123"/>
    </source>
</evidence>
<dbReference type="Proteomes" id="UP001642483">
    <property type="component" value="Unassembled WGS sequence"/>
</dbReference>
<proteinExistence type="predicted"/>
<dbReference type="SMART" id="SM00298">
    <property type="entry name" value="CHROMO"/>
    <property type="match status" value="1"/>
</dbReference>
<evidence type="ECO:0000259" key="4">
    <source>
        <dbReference type="PROSITE" id="PS50013"/>
    </source>
</evidence>
<evidence type="ECO:0000313" key="6">
    <source>
        <dbReference type="Proteomes" id="UP001642483"/>
    </source>
</evidence>
<reference evidence="5 6" key="1">
    <citation type="submission" date="2024-02" db="EMBL/GenBank/DDBJ databases">
        <authorList>
            <person name="Daric V."/>
            <person name="Darras S."/>
        </authorList>
    </citation>
    <scope>NUCLEOTIDE SEQUENCE [LARGE SCALE GENOMIC DNA]</scope>
</reference>
<name>A0ABP0FDS7_CLALP</name>